<protein>
    <submittedName>
        <fullName evidence="2">Chemotaxis protein CheW</fullName>
    </submittedName>
</protein>
<keyword evidence="3" id="KW-1185">Reference proteome</keyword>
<dbReference type="GO" id="GO:0006935">
    <property type="term" value="P:chemotaxis"/>
    <property type="evidence" value="ECO:0007669"/>
    <property type="project" value="InterPro"/>
</dbReference>
<dbReference type="Gene3D" id="2.40.50.180">
    <property type="entry name" value="CheA-289, Domain 4"/>
    <property type="match status" value="1"/>
</dbReference>
<evidence type="ECO:0000259" key="1">
    <source>
        <dbReference type="PROSITE" id="PS50851"/>
    </source>
</evidence>
<organism evidence="2 3">
    <name type="scientific">Thermosulfurimonas marina</name>
    <dbReference type="NCBI Taxonomy" id="2047767"/>
    <lineage>
        <taxon>Bacteria</taxon>
        <taxon>Pseudomonadati</taxon>
        <taxon>Thermodesulfobacteriota</taxon>
        <taxon>Thermodesulfobacteria</taxon>
        <taxon>Thermodesulfobacteriales</taxon>
        <taxon>Thermodesulfobacteriaceae</taxon>
        <taxon>Thermosulfurimonas</taxon>
    </lineage>
</organism>
<evidence type="ECO:0000313" key="2">
    <source>
        <dbReference type="EMBL" id="QJA06814.1"/>
    </source>
</evidence>
<sequence>MPYYFTFRKGERVYGLRVEEVEGVARLGEILPADWAPEWLLGFTFFRGQNVPVIDLERYLGEPSGEAPYLVVAVTPEGWLGFAASRLGATYESEEEPAPLDKPVQGLVGEILLGGHSVILLDPLEILRQGG</sequence>
<dbReference type="InterPro" id="IPR036061">
    <property type="entry name" value="CheW-like_dom_sf"/>
</dbReference>
<dbReference type="SMART" id="SM00260">
    <property type="entry name" value="CheW"/>
    <property type="match status" value="1"/>
</dbReference>
<feature type="domain" description="CheW-like" evidence="1">
    <location>
        <begin position="1"/>
        <end position="131"/>
    </location>
</feature>
<dbReference type="KEGG" id="tmai:FVE67_08435"/>
<dbReference type="Pfam" id="PF01584">
    <property type="entry name" value="CheW"/>
    <property type="match status" value="1"/>
</dbReference>
<proteinExistence type="predicted"/>
<gene>
    <name evidence="2" type="ORF">FVE67_08435</name>
</gene>
<name>A0A6H1WUI4_9BACT</name>
<dbReference type="Proteomes" id="UP000501253">
    <property type="component" value="Chromosome"/>
</dbReference>
<dbReference type="RefSeq" id="WP_168720167.1">
    <property type="nucleotide sequence ID" value="NZ_CP042909.1"/>
</dbReference>
<dbReference type="AlphaFoldDB" id="A0A6H1WUI4"/>
<dbReference type="PROSITE" id="PS50851">
    <property type="entry name" value="CHEW"/>
    <property type="match status" value="1"/>
</dbReference>
<dbReference type="InterPro" id="IPR002545">
    <property type="entry name" value="CheW-lke_dom"/>
</dbReference>
<dbReference type="SUPFAM" id="SSF50341">
    <property type="entry name" value="CheW-like"/>
    <property type="match status" value="1"/>
</dbReference>
<reference evidence="2 3" key="1">
    <citation type="submission" date="2019-08" db="EMBL/GenBank/DDBJ databases">
        <title>Complete genome sequence of Thermosulfurimonas marina SU872T, an anaerobic thermophilic chemolithoautotrophic bacterium isolated from a shallow marine hydrothermal vent.</title>
        <authorList>
            <person name="Allioux M."/>
            <person name="Jebbar M."/>
            <person name="Slobodkina G."/>
            <person name="Slobodkin A."/>
            <person name="Moalic Y."/>
            <person name="Frolova A."/>
            <person name="Shao Z."/>
            <person name="Alain K."/>
        </authorList>
    </citation>
    <scope>NUCLEOTIDE SEQUENCE [LARGE SCALE GENOMIC DNA]</scope>
    <source>
        <strain evidence="2 3">SU872</strain>
    </source>
</reference>
<evidence type="ECO:0000313" key="3">
    <source>
        <dbReference type="Proteomes" id="UP000501253"/>
    </source>
</evidence>
<dbReference type="GO" id="GO:0007165">
    <property type="term" value="P:signal transduction"/>
    <property type="evidence" value="ECO:0007669"/>
    <property type="project" value="InterPro"/>
</dbReference>
<dbReference type="EMBL" id="CP042909">
    <property type="protein sequence ID" value="QJA06814.1"/>
    <property type="molecule type" value="Genomic_DNA"/>
</dbReference>
<accession>A0A6H1WUI4</accession>
<dbReference type="Gene3D" id="2.30.30.40">
    <property type="entry name" value="SH3 Domains"/>
    <property type="match status" value="1"/>
</dbReference>